<protein>
    <recommendedName>
        <fullName evidence="2">AB hydrolase-1 domain-containing protein</fullName>
    </recommendedName>
</protein>
<dbReference type="EMBL" id="CP023004">
    <property type="protein sequence ID" value="AWI09206.1"/>
    <property type="molecule type" value="Genomic_DNA"/>
</dbReference>
<evidence type="ECO:0000256" key="1">
    <source>
        <dbReference type="ARBA" id="ARBA00022801"/>
    </source>
</evidence>
<dbReference type="GO" id="GO:0016787">
    <property type="term" value="F:hydrolase activity"/>
    <property type="evidence" value="ECO:0007669"/>
    <property type="project" value="UniProtKB-KW"/>
</dbReference>
<dbReference type="InterPro" id="IPR029058">
    <property type="entry name" value="AB_hydrolase_fold"/>
</dbReference>
<evidence type="ECO:0000313" key="3">
    <source>
        <dbReference type="EMBL" id="AWI09206.1"/>
    </source>
</evidence>
<feature type="domain" description="AB hydrolase-1" evidence="2">
    <location>
        <begin position="31"/>
        <end position="219"/>
    </location>
</feature>
<dbReference type="KEGG" id="elut:CKA38_08110"/>
<dbReference type="InterPro" id="IPR050266">
    <property type="entry name" value="AB_hydrolase_sf"/>
</dbReference>
<keyword evidence="1" id="KW-0378">Hydrolase</keyword>
<dbReference type="Proteomes" id="UP000244896">
    <property type="component" value="Chromosome"/>
</dbReference>
<keyword evidence="4" id="KW-1185">Reference proteome</keyword>
<sequence>MRPVAEFLSKNPNVPGVLECLQTSKTIAGQLEELHAQLVADASPPVTLVGFSWGAWLGCLFASRYPDLVRKLVLVSAGAFLKQYNRDLMPLRMQRLSIPQRNEAGALIAELEGSKMDDAMLKRFGELMAIADSFEYDPRGGGTTCPNMDIYRSIWPEAVRLRDSGELLERVKSIQCAVVAMHGDHDSHPMRGVEEPLARTLANFRMIRLEKCGHTPWFEKYAGARFYEALIEELRHDR</sequence>
<gene>
    <name evidence="3" type="ORF">CKA38_08110</name>
</gene>
<dbReference type="Pfam" id="PF12697">
    <property type="entry name" value="Abhydrolase_6"/>
    <property type="match status" value="1"/>
</dbReference>
<dbReference type="PANTHER" id="PTHR43798:SF31">
    <property type="entry name" value="AB HYDROLASE SUPERFAMILY PROTEIN YCLE"/>
    <property type="match status" value="1"/>
</dbReference>
<dbReference type="Gene3D" id="3.40.50.1820">
    <property type="entry name" value="alpha/beta hydrolase"/>
    <property type="match status" value="1"/>
</dbReference>
<dbReference type="InterPro" id="IPR000073">
    <property type="entry name" value="AB_hydrolase_1"/>
</dbReference>
<dbReference type="AlphaFoldDB" id="A0A2U8E355"/>
<name>A0A2U8E355_9BACT</name>
<dbReference type="GO" id="GO:0016020">
    <property type="term" value="C:membrane"/>
    <property type="evidence" value="ECO:0007669"/>
    <property type="project" value="TreeGrafter"/>
</dbReference>
<proteinExistence type="predicted"/>
<organism evidence="3 4">
    <name type="scientific">Ereboglobus luteus</name>
    <dbReference type="NCBI Taxonomy" id="1796921"/>
    <lineage>
        <taxon>Bacteria</taxon>
        <taxon>Pseudomonadati</taxon>
        <taxon>Verrucomicrobiota</taxon>
        <taxon>Opitutia</taxon>
        <taxon>Opitutales</taxon>
        <taxon>Opitutaceae</taxon>
        <taxon>Ereboglobus</taxon>
    </lineage>
</organism>
<evidence type="ECO:0000313" key="4">
    <source>
        <dbReference type="Proteomes" id="UP000244896"/>
    </source>
</evidence>
<reference evidence="3 4" key="1">
    <citation type="journal article" date="2018" name="Syst. Appl. Microbiol.">
        <title>Ereboglobus luteus gen. nov. sp. nov. from cockroach guts, and new insights into the oxygen relationship of the genera Opitutus and Didymococcus (Verrucomicrobia: Opitutaceae).</title>
        <authorList>
            <person name="Tegtmeier D."/>
            <person name="Belitz A."/>
            <person name="Radek R."/>
            <person name="Heimerl T."/>
            <person name="Brune A."/>
        </authorList>
    </citation>
    <scope>NUCLEOTIDE SEQUENCE [LARGE SCALE GENOMIC DNA]</scope>
    <source>
        <strain evidence="3 4">Ho45</strain>
    </source>
</reference>
<accession>A0A2U8E355</accession>
<dbReference type="SUPFAM" id="SSF53474">
    <property type="entry name" value="alpha/beta-Hydrolases"/>
    <property type="match status" value="1"/>
</dbReference>
<evidence type="ECO:0000259" key="2">
    <source>
        <dbReference type="Pfam" id="PF12697"/>
    </source>
</evidence>
<dbReference type="PANTHER" id="PTHR43798">
    <property type="entry name" value="MONOACYLGLYCEROL LIPASE"/>
    <property type="match status" value="1"/>
</dbReference>